<feature type="coiled-coil region" evidence="1">
    <location>
        <begin position="224"/>
        <end position="251"/>
    </location>
</feature>
<dbReference type="AlphaFoldDB" id="A0A7S1VP16"/>
<feature type="coiled-coil region" evidence="1">
    <location>
        <begin position="299"/>
        <end position="326"/>
    </location>
</feature>
<protein>
    <submittedName>
        <fullName evidence="3">Uncharacterized protein</fullName>
    </submittedName>
</protein>
<evidence type="ECO:0000313" key="3">
    <source>
        <dbReference type="EMBL" id="CAD9306515.1"/>
    </source>
</evidence>
<gene>
    <name evidence="3" type="ORF">GOCE00092_LOCUS24590</name>
</gene>
<feature type="region of interest" description="Disordered" evidence="2">
    <location>
        <begin position="55"/>
        <end position="101"/>
    </location>
</feature>
<dbReference type="EMBL" id="HBGK01046841">
    <property type="protein sequence ID" value="CAD9306515.1"/>
    <property type="molecule type" value="Transcribed_RNA"/>
</dbReference>
<feature type="region of interest" description="Disordered" evidence="2">
    <location>
        <begin position="190"/>
        <end position="214"/>
    </location>
</feature>
<accession>A0A7S1VP16</accession>
<proteinExistence type="predicted"/>
<reference evidence="3" key="1">
    <citation type="submission" date="2021-01" db="EMBL/GenBank/DDBJ databases">
        <authorList>
            <person name="Corre E."/>
            <person name="Pelletier E."/>
            <person name="Niang G."/>
            <person name="Scheremetjew M."/>
            <person name="Finn R."/>
            <person name="Kale V."/>
            <person name="Holt S."/>
            <person name="Cochrane G."/>
            <person name="Meng A."/>
            <person name="Brown T."/>
            <person name="Cohen L."/>
        </authorList>
    </citation>
    <scope>NUCLEOTIDE SEQUENCE</scope>
    <source>
        <strain evidence="3">CCMP 410</strain>
    </source>
</reference>
<evidence type="ECO:0000256" key="2">
    <source>
        <dbReference type="SAM" id="MobiDB-lite"/>
    </source>
</evidence>
<organism evidence="3">
    <name type="scientific">Grammatophora oceanica</name>
    <dbReference type="NCBI Taxonomy" id="210454"/>
    <lineage>
        <taxon>Eukaryota</taxon>
        <taxon>Sar</taxon>
        <taxon>Stramenopiles</taxon>
        <taxon>Ochrophyta</taxon>
        <taxon>Bacillariophyta</taxon>
        <taxon>Fragilariophyceae</taxon>
        <taxon>Fragilariophycidae</taxon>
        <taxon>Rhabdonematales</taxon>
        <taxon>Grammatophoraceae</taxon>
        <taxon>Grammatophora</taxon>
    </lineage>
</organism>
<feature type="compositionally biased region" description="Polar residues" evidence="2">
    <location>
        <begin position="88"/>
        <end position="101"/>
    </location>
</feature>
<sequence>MPARREGAASLTPSIRSLLGKIPVNDDDDDDASQGSNTTLDMSIIRSLLAKSSSGLSLSGDGASVASEQSSIRSSRREHKSVKFTGLDSPSSSFDESVANNKSPDELAAKINKYKLKLKQAEIDLSAEKTIRKKKERNLVKLAKELNRRATKQSDLEKEVEKLKAEISALNGKLVATRTEMEERTAALESKNRKLTDELEHSHRKHRDSAMEHDSNLSVINKVSEESRLKNKALEEENAKLQGQNYELKKQLSSHAANSNKSVTEYKVQLAEADQRYRDACTMHDSQMNHQAQKHSVQTEELRRDILTAKLESDKLRAQLASLEMAANPGAADEIASRALVSSFAPRPKETNFKDYMKYVWAGLLVLVFAFFIKTQLYTRDSVCSPVPPGGSLKISGVYSAPWWAPGPVKSIAFNSLCYDYQRTIVHWAKLPSKEIQLTVADEDGNVLMSKKSYKTLINADVVRFVDKKGKIETLRTPWSQ</sequence>
<feature type="compositionally biased region" description="Basic and acidic residues" evidence="2">
    <location>
        <begin position="190"/>
        <end position="201"/>
    </location>
</feature>
<feature type="compositionally biased region" description="Low complexity" evidence="2">
    <location>
        <begin position="55"/>
        <end position="73"/>
    </location>
</feature>
<name>A0A7S1VP16_9STRA</name>
<evidence type="ECO:0000256" key="1">
    <source>
        <dbReference type="SAM" id="Coils"/>
    </source>
</evidence>
<keyword evidence="1" id="KW-0175">Coiled coil</keyword>